<dbReference type="InterPro" id="IPR051122">
    <property type="entry name" value="SDR_DHRS6-like"/>
</dbReference>
<dbReference type="InterPro" id="IPR036291">
    <property type="entry name" value="NAD(P)-bd_dom_sf"/>
</dbReference>
<evidence type="ECO:0000256" key="2">
    <source>
        <dbReference type="ARBA" id="ARBA00023002"/>
    </source>
</evidence>
<dbReference type="RefSeq" id="WP_239276548.1">
    <property type="nucleotide sequence ID" value="NZ_JAROCE010000004.1"/>
</dbReference>
<dbReference type="CDD" id="cd05233">
    <property type="entry name" value="SDR_c"/>
    <property type="match status" value="1"/>
</dbReference>
<keyword evidence="2" id="KW-0560">Oxidoreductase</keyword>
<evidence type="ECO:0000256" key="1">
    <source>
        <dbReference type="ARBA" id="ARBA00006484"/>
    </source>
</evidence>
<evidence type="ECO:0000313" key="3">
    <source>
        <dbReference type="EMBL" id="MFM2721395.1"/>
    </source>
</evidence>
<organism evidence="3 4">
    <name type="scientific">Microbacterium mcarthurae</name>
    <dbReference type="NCBI Taxonomy" id="3035918"/>
    <lineage>
        <taxon>Bacteria</taxon>
        <taxon>Bacillati</taxon>
        <taxon>Actinomycetota</taxon>
        <taxon>Actinomycetes</taxon>
        <taxon>Micrococcales</taxon>
        <taxon>Microbacteriaceae</taxon>
        <taxon>Microbacterium</taxon>
    </lineage>
</organism>
<comment type="similarity">
    <text evidence="1">Belongs to the short-chain dehydrogenases/reductases (SDR) family.</text>
</comment>
<keyword evidence="4" id="KW-1185">Reference proteome</keyword>
<comment type="caution">
    <text evidence="3">The sequence shown here is derived from an EMBL/GenBank/DDBJ whole genome shotgun (WGS) entry which is preliminary data.</text>
</comment>
<evidence type="ECO:0000313" key="4">
    <source>
        <dbReference type="Proteomes" id="UP001630303"/>
    </source>
</evidence>
<accession>A0ABW9GIB7</accession>
<protein>
    <submittedName>
        <fullName evidence="3">SDR family oxidoreductase</fullName>
    </submittedName>
</protein>
<dbReference type="InterPro" id="IPR002347">
    <property type="entry name" value="SDR_fam"/>
</dbReference>
<dbReference type="PANTHER" id="PTHR43477:SF1">
    <property type="entry name" value="DIHYDROANTICAPSIN 7-DEHYDROGENASE"/>
    <property type="match status" value="1"/>
</dbReference>
<dbReference type="SUPFAM" id="SSF51735">
    <property type="entry name" value="NAD(P)-binding Rossmann-fold domains"/>
    <property type="match status" value="1"/>
</dbReference>
<dbReference type="PANTHER" id="PTHR43477">
    <property type="entry name" value="DIHYDROANTICAPSIN 7-DEHYDROGENASE"/>
    <property type="match status" value="1"/>
</dbReference>
<dbReference type="PRINTS" id="PR00081">
    <property type="entry name" value="GDHRDH"/>
</dbReference>
<dbReference type="EMBL" id="JAROCE010000004">
    <property type="protein sequence ID" value="MFM2721395.1"/>
    <property type="molecule type" value="Genomic_DNA"/>
</dbReference>
<dbReference type="Gene3D" id="3.40.50.720">
    <property type="entry name" value="NAD(P)-binding Rossmann-like Domain"/>
    <property type="match status" value="1"/>
</dbReference>
<name>A0ABW9GIB7_9MICO</name>
<dbReference type="Proteomes" id="UP001630303">
    <property type="component" value="Unassembled WGS sequence"/>
</dbReference>
<gene>
    <name evidence="3" type="ORF">P5G46_12830</name>
</gene>
<proteinExistence type="inferred from homology"/>
<dbReference type="Pfam" id="PF13561">
    <property type="entry name" value="adh_short_C2"/>
    <property type="match status" value="1"/>
</dbReference>
<reference evidence="3 4" key="1">
    <citation type="submission" date="2023-03" db="EMBL/GenBank/DDBJ databases">
        <title>MT1 and MT2 Draft Genomes of Novel Species.</title>
        <authorList>
            <person name="Venkateswaran K."/>
        </authorList>
    </citation>
    <scope>NUCLEOTIDE SEQUENCE [LARGE SCALE GENOMIC DNA]</scope>
    <source>
        <strain evidence="3 4">IF8SW-P5</strain>
    </source>
</reference>
<sequence>MANYLLIAASSDIGGATARLLRDGGHHVITTARDASVIDPDVVLDATDFDAVDRVVAEAGDLDGIAVFAGSMLLKPAHLISRAQYDETIAASLTTSFAVVRAAGKHLRNGGSVVLSSSAAALAGLSNHDAIAAAKAGVIGLALSAAASYASHGLRVNAVAPGLVQTRLTEGLTSSDMSRKVSEAMHPLGRLGEPEDIARAVEFLLDPANDWITGQVLGVDGGLGALRPRQRV</sequence>